<dbReference type="KEGG" id="bths:CNY62_10025"/>
<accession>A0A1D2LB22</accession>
<dbReference type="GO" id="GO:0008932">
    <property type="term" value="F:lytic endotransglycosylase activity"/>
    <property type="evidence" value="ECO:0007669"/>
    <property type="project" value="UniProtKB-UniRule"/>
</dbReference>
<proteinExistence type="inferred from homology"/>
<dbReference type="GO" id="GO:0009252">
    <property type="term" value="P:peptidoglycan biosynthetic process"/>
    <property type="evidence" value="ECO:0007669"/>
    <property type="project" value="UniProtKB-UniRule"/>
</dbReference>
<dbReference type="PANTHER" id="PTHR30518:SF2">
    <property type="entry name" value="ENDOLYTIC MUREIN TRANSGLYCOSYLASE"/>
    <property type="match status" value="1"/>
</dbReference>
<keyword evidence="6 7" id="KW-0961">Cell wall biogenesis/degradation</keyword>
<reference evidence="8 9" key="1">
    <citation type="submission" date="2017-09" db="EMBL/GenBank/DDBJ databases">
        <title>Complete Genome Sequences of Two Strains of the Meat Spoilage Bacterium Brochothrix thermosphacta Isolated from Ground Chicken.</title>
        <authorList>
            <person name="Paoli G.C."/>
            <person name="Wijey C."/>
            <person name="Chen C.-Y."/>
            <person name="Nguyen L."/>
            <person name="Yan X."/>
            <person name="Irwin P.L."/>
        </authorList>
    </citation>
    <scope>NUCLEOTIDE SEQUENCE [LARGE SCALE GENOMIC DNA]</scope>
    <source>
        <strain evidence="8 9">BI</strain>
    </source>
</reference>
<dbReference type="NCBIfam" id="TIGR00247">
    <property type="entry name" value="endolytic transglycosylase MltG"/>
    <property type="match status" value="1"/>
</dbReference>
<dbReference type="AlphaFoldDB" id="A0A1D2LB22"/>
<dbReference type="Pfam" id="PF02618">
    <property type="entry name" value="YceG"/>
    <property type="match status" value="1"/>
</dbReference>
<dbReference type="EMBL" id="CP023483">
    <property type="protein sequence ID" value="ATF26694.1"/>
    <property type="molecule type" value="Genomic_DNA"/>
</dbReference>
<dbReference type="EC" id="4.2.2.29" evidence="7"/>
<name>A0A1D2LB22_BROTH</name>
<dbReference type="STRING" id="2756.BFR44_10790"/>
<evidence type="ECO:0000313" key="9">
    <source>
        <dbReference type="Proteomes" id="UP000243591"/>
    </source>
</evidence>
<evidence type="ECO:0000313" key="8">
    <source>
        <dbReference type="EMBL" id="ATF26694.1"/>
    </source>
</evidence>
<keyword evidence="3 7" id="KW-1133">Transmembrane helix</keyword>
<comment type="function">
    <text evidence="7">Functions as a peptidoglycan terminase that cleaves nascent peptidoglycan strands endolytically to terminate their elongation.</text>
</comment>
<evidence type="ECO:0000256" key="1">
    <source>
        <dbReference type="ARBA" id="ARBA00022475"/>
    </source>
</evidence>
<evidence type="ECO:0000256" key="7">
    <source>
        <dbReference type="HAMAP-Rule" id="MF_02065"/>
    </source>
</evidence>
<evidence type="ECO:0000256" key="5">
    <source>
        <dbReference type="ARBA" id="ARBA00023239"/>
    </source>
</evidence>
<gene>
    <name evidence="7" type="primary">mltG</name>
    <name evidence="8" type="ORF">CNY62_10025</name>
</gene>
<comment type="similarity">
    <text evidence="7">Belongs to the transglycosylase MltG family.</text>
</comment>
<evidence type="ECO:0000256" key="3">
    <source>
        <dbReference type="ARBA" id="ARBA00022989"/>
    </source>
</evidence>
<comment type="catalytic activity">
    <reaction evidence="7">
        <text>a peptidoglycan chain = a peptidoglycan chain with N-acetyl-1,6-anhydromuramyl-[peptide] at the reducing end + a peptidoglycan chain with N-acetylglucosamine at the non-reducing end.</text>
        <dbReference type="EC" id="4.2.2.29"/>
    </reaction>
</comment>
<keyword evidence="4 7" id="KW-0472">Membrane</keyword>
<keyword evidence="5 7" id="KW-0456">Lyase</keyword>
<keyword evidence="1 7" id="KW-1003">Cell membrane</keyword>
<protein>
    <recommendedName>
        <fullName evidence="7">Endolytic murein transglycosylase</fullName>
        <ecNumber evidence="7">4.2.2.29</ecNumber>
    </recommendedName>
    <alternativeName>
        <fullName evidence="7">Peptidoglycan lytic transglycosylase</fullName>
    </alternativeName>
    <alternativeName>
        <fullName evidence="7">Peptidoglycan polymerization terminase</fullName>
    </alternativeName>
</protein>
<comment type="subcellular location">
    <subcellularLocation>
        <location evidence="7">Cell membrane</location>
        <topology evidence="7">Single-pass membrane protein</topology>
    </subcellularLocation>
</comment>
<dbReference type="OrthoDB" id="9814591at2"/>
<dbReference type="GO" id="GO:0005886">
    <property type="term" value="C:plasma membrane"/>
    <property type="evidence" value="ECO:0007669"/>
    <property type="project" value="UniProtKB-SubCell"/>
</dbReference>
<keyword evidence="9" id="KW-1185">Reference proteome</keyword>
<dbReference type="GeneID" id="66536588"/>
<sequence length="356" mass="40352">MKKRKKSSNKGKMIVLIVLSFIVILAIGGYFYFVYTISAVDKDNKTDIYIKVKQGETMSSLADELKKKDLIHQPLIFTYYAKYLQQTELKEGQYIVDKTMNAKKIIDKFVNGEQAKAPALTIPEGLNIPQTAEKISAYTNLKDADVMAQLNDKVFVKKMIEKYPNLITDNVLQEGIKYPLEGYLFPATYTFPVGDKPTVQQIAEEMIQKTDKVITPHLEEIKKTNLSVNQFLAFTSLLEKEATAHTDRSKIASVFYNRLEAKMPIQSDVTVLYALNKTGTTFVSYKDIKVDSPYNTYLIDHLPIGPISNSSELSINAALNPAKTDYYYFLADTETGDVYYAKTLKEHNRLAAKHVK</sequence>
<dbReference type="Gene3D" id="3.30.1490.480">
    <property type="entry name" value="Endolytic murein transglycosylase"/>
    <property type="match status" value="1"/>
</dbReference>
<organism evidence="8 9">
    <name type="scientific">Brochothrix thermosphacta</name>
    <name type="common">Microbacterium thermosphactum</name>
    <dbReference type="NCBI Taxonomy" id="2756"/>
    <lineage>
        <taxon>Bacteria</taxon>
        <taxon>Bacillati</taxon>
        <taxon>Bacillota</taxon>
        <taxon>Bacilli</taxon>
        <taxon>Bacillales</taxon>
        <taxon>Listeriaceae</taxon>
        <taxon>Brochothrix</taxon>
    </lineage>
</organism>
<dbReference type="GO" id="GO:0071555">
    <property type="term" value="P:cell wall organization"/>
    <property type="evidence" value="ECO:0007669"/>
    <property type="project" value="UniProtKB-KW"/>
</dbReference>
<keyword evidence="2 7" id="KW-0812">Transmembrane</keyword>
<dbReference type="InterPro" id="IPR003770">
    <property type="entry name" value="MLTG-like"/>
</dbReference>
<dbReference type="CDD" id="cd08010">
    <property type="entry name" value="MltG_like"/>
    <property type="match status" value="1"/>
</dbReference>
<evidence type="ECO:0000256" key="6">
    <source>
        <dbReference type="ARBA" id="ARBA00023316"/>
    </source>
</evidence>
<evidence type="ECO:0000256" key="4">
    <source>
        <dbReference type="ARBA" id="ARBA00023136"/>
    </source>
</evidence>
<dbReference type="RefSeq" id="WP_029091232.1">
    <property type="nucleotide sequence ID" value="NZ_CBCPIX010000004.1"/>
</dbReference>
<feature type="site" description="Important for catalytic activity" evidence="7">
    <location>
        <position position="241"/>
    </location>
</feature>
<feature type="transmembrane region" description="Helical" evidence="7">
    <location>
        <begin position="12"/>
        <end position="35"/>
    </location>
</feature>
<evidence type="ECO:0000256" key="2">
    <source>
        <dbReference type="ARBA" id="ARBA00022692"/>
    </source>
</evidence>
<dbReference type="HAMAP" id="MF_02065">
    <property type="entry name" value="MltG"/>
    <property type="match status" value="1"/>
</dbReference>
<dbReference type="PANTHER" id="PTHR30518">
    <property type="entry name" value="ENDOLYTIC MUREIN TRANSGLYCOSYLASE"/>
    <property type="match status" value="1"/>
</dbReference>
<dbReference type="Proteomes" id="UP000243591">
    <property type="component" value="Chromosome"/>
</dbReference>